<evidence type="ECO:0008006" key="3">
    <source>
        <dbReference type="Google" id="ProtNLM"/>
    </source>
</evidence>
<proteinExistence type="predicted"/>
<dbReference type="EMBL" id="QJKJ01005977">
    <property type="protein sequence ID" value="RDX88318.1"/>
    <property type="molecule type" value="Genomic_DNA"/>
</dbReference>
<reference evidence="1" key="1">
    <citation type="submission" date="2018-05" db="EMBL/GenBank/DDBJ databases">
        <title>Draft genome of Mucuna pruriens seed.</title>
        <authorList>
            <person name="Nnadi N.E."/>
            <person name="Vos R."/>
            <person name="Hasami M.H."/>
            <person name="Devisetty U.K."/>
            <person name="Aguiy J.C."/>
        </authorList>
    </citation>
    <scope>NUCLEOTIDE SEQUENCE [LARGE SCALE GENOMIC DNA]</scope>
    <source>
        <strain evidence="1">JCA_2017</strain>
    </source>
</reference>
<evidence type="ECO:0000313" key="1">
    <source>
        <dbReference type="EMBL" id="RDX88318.1"/>
    </source>
</evidence>
<keyword evidence="2" id="KW-1185">Reference proteome</keyword>
<dbReference type="AlphaFoldDB" id="A0A371GCM8"/>
<dbReference type="Proteomes" id="UP000257109">
    <property type="component" value="Unassembled WGS sequence"/>
</dbReference>
<sequence length="88" mass="10262">MELLRSLKDSSLGQSPSPTIYIELKVMKNLDCLDCDDHMKCKGLRRASIKSWEELKKKCEITYQGPRSVDEYFKEMEVTLIRAQFVES</sequence>
<evidence type="ECO:0000313" key="2">
    <source>
        <dbReference type="Proteomes" id="UP000257109"/>
    </source>
</evidence>
<protein>
    <recommendedName>
        <fullName evidence="3">Retrotransposon gag domain-containing protein</fullName>
    </recommendedName>
</protein>
<organism evidence="1 2">
    <name type="scientific">Mucuna pruriens</name>
    <name type="common">Velvet bean</name>
    <name type="synonym">Dolichos pruriens</name>
    <dbReference type="NCBI Taxonomy" id="157652"/>
    <lineage>
        <taxon>Eukaryota</taxon>
        <taxon>Viridiplantae</taxon>
        <taxon>Streptophyta</taxon>
        <taxon>Embryophyta</taxon>
        <taxon>Tracheophyta</taxon>
        <taxon>Spermatophyta</taxon>
        <taxon>Magnoliopsida</taxon>
        <taxon>eudicotyledons</taxon>
        <taxon>Gunneridae</taxon>
        <taxon>Pentapetalae</taxon>
        <taxon>rosids</taxon>
        <taxon>fabids</taxon>
        <taxon>Fabales</taxon>
        <taxon>Fabaceae</taxon>
        <taxon>Papilionoideae</taxon>
        <taxon>50 kb inversion clade</taxon>
        <taxon>NPAAA clade</taxon>
        <taxon>indigoferoid/millettioid clade</taxon>
        <taxon>Phaseoleae</taxon>
        <taxon>Mucuna</taxon>
    </lineage>
</organism>
<feature type="non-terminal residue" evidence="1">
    <location>
        <position position="1"/>
    </location>
</feature>
<name>A0A371GCM8_MUCPR</name>
<comment type="caution">
    <text evidence="1">The sequence shown here is derived from an EMBL/GenBank/DDBJ whole genome shotgun (WGS) entry which is preliminary data.</text>
</comment>
<accession>A0A371GCM8</accession>
<gene>
    <name evidence="1" type="ORF">CR513_30104</name>
</gene>